<dbReference type="SMART" id="SM00220">
    <property type="entry name" value="S_TKc"/>
    <property type="match status" value="1"/>
</dbReference>
<organism evidence="12 13">
    <name type="scientific">Mycena sanguinolenta</name>
    <dbReference type="NCBI Taxonomy" id="230812"/>
    <lineage>
        <taxon>Eukaryota</taxon>
        <taxon>Fungi</taxon>
        <taxon>Dikarya</taxon>
        <taxon>Basidiomycota</taxon>
        <taxon>Agaricomycotina</taxon>
        <taxon>Agaricomycetes</taxon>
        <taxon>Agaricomycetidae</taxon>
        <taxon>Agaricales</taxon>
        <taxon>Marasmiineae</taxon>
        <taxon>Mycenaceae</taxon>
        <taxon>Mycena</taxon>
    </lineage>
</organism>
<comment type="caution">
    <text evidence="12">The sequence shown here is derived from an EMBL/GenBank/DDBJ whole genome shotgun (WGS) entry which is preliminary data.</text>
</comment>
<evidence type="ECO:0000256" key="10">
    <source>
        <dbReference type="SAM" id="SignalP"/>
    </source>
</evidence>
<dbReference type="GO" id="GO:0004674">
    <property type="term" value="F:protein serine/threonine kinase activity"/>
    <property type="evidence" value="ECO:0007669"/>
    <property type="project" value="UniProtKB-KW"/>
</dbReference>
<name>A0A8H6ZHS5_9AGAR</name>
<sequence length="497" mass="55635">MIVFILTLIPILLFPTESIRSCAVTAIKKAVEDAVLVVTSTFKAPPPTRSFPLSVWFLACALLVVLVTLVKLGVIREGCKTVIKALCWSVQSINTFIRKLHSNLGKTCATHIIASLSNLDLWLSLIPLLIESLGYPFLAFGLASLILELVQIYGSPTVPPAQPVYGVEQTDQASLPDPDSLLYTSTSRTTSRPVNGLGVKQSIDITQLRFVKCLGAGAFGEVIEAELLDKTRAFAVKRISKVTEKACGLAVWEGLCSEVHVHSIMQDQPAFPTLHGLYHDKTHFYLVMDLGHGSFADFRPTSRLAAILCGIRLVEAVHALHHRGVVHLDIKPGNLVFGADEKPMLIDYGLAHQFDLEEPQPANFPRWHQLRQKGDTRFPMLWPDAENPHRLHVRGGTPGYMSPPALEHRPCSYGADLWAVGMVLYEWLTLGGWPTFNGTNWVPTRDHGLAKEHVDFFYKIFACEKPHRFEDWYEVMAHPMWRAWMKEFPHLARKKRA</sequence>
<keyword evidence="9" id="KW-0812">Transmembrane</keyword>
<evidence type="ECO:0000256" key="3">
    <source>
        <dbReference type="ARBA" id="ARBA00022679"/>
    </source>
</evidence>
<evidence type="ECO:0000256" key="6">
    <source>
        <dbReference type="ARBA" id="ARBA00022840"/>
    </source>
</evidence>
<feature type="binding site" evidence="7">
    <location>
        <position position="237"/>
    </location>
    <ligand>
        <name>ATP</name>
        <dbReference type="ChEBI" id="CHEBI:30616"/>
    </ligand>
</feature>
<dbReference type="Proteomes" id="UP000623467">
    <property type="component" value="Unassembled WGS sequence"/>
</dbReference>
<evidence type="ECO:0000313" key="12">
    <source>
        <dbReference type="EMBL" id="KAF7376551.1"/>
    </source>
</evidence>
<evidence type="ECO:0000256" key="7">
    <source>
        <dbReference type="PROSITE-ProRule" id="PRU10141"/>
    </source>
</evidence>
<reference evidence="12" key="1">
    <citation type="submission" date="2020-05" db="EMBL/GenBank/DDBJ databases">
        <title>Mycena genomes resolve the evolution of fungal bioluminescence.</title>
        <authorList>
            <person name="Tsai I.J."/>
        </authorList>
    </citation>
    <scope>NUCLEOTIDE SEQUENCE</scope>
    <source>
        <strain evidence="12">160909Yilan</strain>
    </source>
</reference>
<dbReference type="GO" id="GO:0005524">
    <property type="term" value="F:ATP binding"/>
    <property type="evidence" value="ECO:0007669"/>
    <property type="project" value="UniProtKB-UniRule"/>
</dbReference>
<feature type="domain" description="Protein kinase" evidence="11">
    <location>
        <begin position="208"/>
        <end position="481"/>
    </location>
</feature>
<dbReference type="PANTHER" id="PTHR24351">
    <property type="entry name" value="RIBOSOMAL PROTEIN S6 KINASE"/>
    <property type="match status" value="1"/>
</dbReference>
<keyword evidence="9" id="KW-0472">Membrane</keyword>
<keyword evidence="10" id="KW-0732">Signal</keyword>
<dbReference type="InterPro" id="IPR008271">
    <property type="entry name" value="Ser/Thr_kinase_AS"/>
</dbReference>
<evidence type="ECO:0000313" key="13">
    <source>
        <dbReference type="Proteomes" id="UP000623467"/>
    </source>
</evidence>
<accession>A0A8H6ZHS5</accession>
<keyword evidence="5" id="KW-0418">Kinase</keyword>
<dbReference type="Gene3D" id="3.30.200.20">
    <property type="entry name" value="Phosphorylase Kinase, domain 1"/>
    <property type="match status" value="1"/>
</dbReference>
<evidence type="ECO:0000256" key="1">
    <source>
        <dbReference type="ARBA" id="ARBA00022527"/>
    </source>
</evidence>
<dbReference type="OrthoDB" id="4062651at2759"/>
<dbReference type="EMBL" id="JACAZH010000001">
    <property type="protein sequence ID" value="KAF7376551.1"/>
    <property type="molecule type" value="Genomic_DNA"/>
</dbReference>
<feature type="chain" id="PRO_5034996443" evidence="10">
    <location>
        <begin position="19"/>
        <end position="497"/>
    </location>
</feature>
<dbReference type="Gene3D" id="1.10.510.10">
    <property type="entry name" value="Transferase(Phosphotransferase) domain 1"/>
    <property type="match status" value="1"/>
</dbReference>
<dbReference type="AlphaFoldDB" id="A0A8H6ZHS5"/>
<dbReference type="PROSITE" id="PS00108">
    <property type="entry name" value="PROTEIN_KINASE_ST"/>
    <property type="match status" value="1"/>
</dbReference>
<dbReference type="PROSITE" id="PS50011">
    <property type="entry name" value="PROTEIN_KINASE_DOM"/>
    <property type="match status" value="1"/>
</dbReference>
<feature type="transmembrane region" description="Helical" evidence="9">
    <location>
        <begin position="50"/>
        <end position="70"/>
    </location>
</feature>
<keyword evidence="3" id="KW-0808">Transferase</keyword>
<dbReference type="SUPFAM" id="SSF56112">
    <property type="entry name" value="Protein kinase-like (PK-like)"/>
    <property type="match status" value="1"/>
</dbReference>
<comment type="similarity">
    <text evidence="8">Belongs to the protein kinase superfamily.</text>
</comment>
<dbReference type="InterPro" id="IPR000719">
    <property type="entry name" value="Prot_kinase_dom"/>
</dbReference>
<keyword evidence="6 7" id="KW-0067">ATP-binding</keyword>
<protein>
    <submittedName>
        <fullName evidence="12">Serine/threonine-protein phosphatase</fullName>
    </submittedName>
</protein>
<evidence type="ECO:0000256" key="8">
    <source>
        <dbReference type="RuleBase" id="RU000304"/>
    </source>
</evidence>
<evidence type="ECO:0000256" key="2">
    <source>
        <dbReference type="ARBA" id="ARBA00022553"/>
    </source>
</evidence>
<proteinExistence type="inferred from homology"/>
<keyword evidence="2" id="KW-0597">Phosphoprotein</keyword>
<dbReference type="PROSITE" id="PS00107">
    <property type="entry name" value="PROTEIN_KINASE_ATP"/>
    <property type="match status" value="1"/>
</dbReference>
<keyword evidence="4 7" id="KW-0547">Nucleotide-binding</keyword>
<evidence type="ECO:0000259" key="11">
    <source>
        <dbReference type="PROSITE" id="PS50011"/>
    </source>
</evidence>
<keyword evidence="13" id="KW-1185">Reference proteome</keyword>
<keyword evidence="1 8" id="KW-0723">Serine/threonine-protein kinase</keyword>
<evidence type="ECO:0000256" key="4">
    <source>
        <dbReference type="ARBA" id="ARBA00022741"/>
    </source>
</evidence>
<dbReference type="Pfam" id="PF00069">
    <property type="entry name" value="Pkinase"/>
    <property type="match status" value="1"/>
</dbReference>
<keyword evidence="9" id="KW-1133">Transmembrane helix</keyword>
<feature type="signal peptide" evidence="10">
    <location>
        <begin position="1"/>
        <end position="18"/>
    </location>
</feature>
<evidence type="ECO:0000256" key="5">
    <source>
        <dbReference type="ARBA" id="ARBA00022777"/>
    </source>
</evidence>
<evidence type="ECO:0000256" key="9">
    <source>
        <dbReference type="SAM" id="Phobius"/>
    </source>
</evidence>
<gene>
    <name evidence="12" type="ORF">MSAN_00071400</name>
</gene>
<dbReference type="InterPro" id="IPR011009">
    <property type="entry name" value="Kinase-like_dom_sf"/>
</dbReference>
<dbReference type="CDD" id="cd00180">
    <property type="entry name" value="PKc"/>
    <property type="match status" value="1"/>
</dbReference>
<dbReference type="InterPro" id="IPR017441">
    <property type="entry name" value="Protein_kinase_ATP_BS"/>
</dbReference>